<evidence type="ECO:0008006" key="3">
    <source>
        <dbReference type="Google" id="ProtNLM"/>
    </source>
</evidence>
<dbReference type="EMBL" id="CP001698">
    <property type="protein sequence ID" value="ADN03154.1"/>
    <property type="molecule type" value="Genomic_DNA"/>
</dbReference>
<sequence>MRRSVVLVGLGALLLAGCVTVPYTPDEDAVSRVVALIDGHDVGALMEVSRVPFLFESEILLRPADVEGLWRGLADAGVVIGSFRIKEVFRVDERRPEWSGVDMEVAAFFSRYTDRDTTCVILETVYGEIAFLLGRPVRGVPQILGMRGPAL</sequence>
<reference key="1">
    <citation type="submission" date="2009-08" db="EMBL/GenBank/DDBJ databases">
        <title>The genome sequence of Spirochaeta thermophila DSM6192.</title>
        <authorList>
            <person name="Angelov A."/>
            <person name="Mientus M."/>
            <person name="Wittenberg S."/>
            <person name="Lehmann R."/>
            <person name="Liesegang H."/>
            <person name="Daniel R."/>
            <person name="Liebl W."/>
        </authorList>
    </citation>
    <scope>NUCLEOTIDE SEQUENCE</scope>
    <source>
        <strain>DSM 6192</strain>
    </source>
</reference>
<name>E0RRQ0_WINT6</name>
<gene>
    <name evidence="1" type="ordered locus">STHERM_c22270</name>
</gene>
<dbReference type="AlphaFoldDB" id="E0RRQ0"/>
<dbReference type="KEGG" id="sta:STHERM_c22270"/>
<dbReference type="PaxDb" id="665571-STHERM_c22270"/>
<evidence type="ECO:0000313" key="2">
    <source>
        <dbReference type="Proteomes" id="UP000001296"/>
    </source>
</evidence>
<dbReference type="Proteomes" id="UP000001296">
    <property type="component" value="Chromosome"/>
</dbReference>
<evidence type="ECO:0000313" key="1">
    <source>
        <dbReference type="EMBL" id="ADN03154.1"/>
    </source>
</evidence>
<dbReference type="PROSITE" id="PS51257">
    <property type="entry name" value="PROKAR_LIPOPROTEIN"/>
    <property type="match status" value="1"/>
</dbReference>
<reference evidence="1 2" key="2">
    <citation type="journal article" date="2010" name="J. Bacteriol.">
        <title>Genome sequence of the polysaccharide-degrading, thermophilic anaerobe Spirochaeta thermophila DSM 6192.</title>
        <authorList>
            <person name="Angelov A."/>
            <person name="Liebl S."/>
            <person name="Ballschmiter M."/>
            <person name="Bomeke M."/>
            <person name="Lehmann R."/>
            <person name="Liesegang H."/>
            <person name="Daniel R."/>
            <person name="Liebl W."/>
        </authorList>
    </citation>
    <scope>NUCLEOTIDE SEQUENCE [LARGE SCALE GENOMIC DNA]</scope>
    <source>
        <strain evidence="2">ATCC 49972 / DSM 6192 / RI 19.B1</strain>
    </source>
</reference>
<accession>E0RRQ0</accession>
<organism evidence="1 2">
    <name type="scientific">Winmispira thermophila (strain ATCC 49972 / DSM 6192 / RI 19.B1)</name>
    <name type="common">Spirochaeta thermophila</name>
    <dbReference type="NCBI Taxonomy" id="665571"/>
    <lineage>
        <taxon>Bacteria</taxon>
        <taxon>Pseudomonadati</taxon>
        <taxon>Spirochaetota</taxon>
        <taxon>Spirochaetia</taxon>
        <taxon>Winmispirales</taxon>
        <taxon>Winmispiraceae</taxon>
        <taxon>Winmispira</taxon>
    </lineage>
</organism>
<proteinExistence type="predicted"/>
<protein>
    <recommendedName>
        <fullName evidence="3">Lipoprotein</fullName>
    </recommendedName>
</protein>
<dbReference type="RefSeq" id="WP_013314992.1">
    <property type="nucleotide sequence ID" value="NC_014484.1"/>
</dbReference>
<dbReference type="HOGENOM" id="CLU_1730266_0_0_12"/>